<proteinExistence type="predicted"/>
<reference evidence="10" key="1">
    <citation type="journal article" date="2019" name="Int. J. Syst. Evol. Microbiol.">
        <title>The Global Catalogue of Microorganisms (GCM) 10K type strain sequencing project: providing services to taxonomists for standard genome sequencing and annotation.</title>
        <authorList>
            <consortium name="The Broad Institute Genomics Platform"/>
            <consortium name="The Broad Institute Genome Sequencing Center for Infectious Disease"/>
            <person name="Wu L."/>
            <person name="Ma J."/>
        </authorList>
    </citation>
    <scope>NUCLEOTIDE SEQUENCE [LARGE SCALE GENOMIC DNA]</scope>
    <source>
        <strain evidence="10">CGMCC 4.7246</strain>
    </source>
</reference>
<keyword evidence="7" id="KW-1133">Transmembrane helix</keyword>
<sequence>MQPLPPNAPSRIGDYTLLAALGRGAMGSVYLARSRGGRPIAVKVARPELAQDPQFRERFRREVEMARSVGGFWTATVVDADPDAEHPWMATEYIPGLSLHQAVQDHGPLPERAVRRLAGGLAEALVAIHSAGLVHRDLKPSNVLLADDGPRVIDFGIARALEHSALTEAGTVFGTPGYLSPEQVVGQAITSQSDVFALGSVLVFAATGSGPFGEGATSALVYRVVHQEPDLTRVPPSLVPLVVPCLVREPANRPTPARLLELIGPPSAEPSWLPARLRTVVEQRHTELSGLPAKPPTRVMVEDPPPKPPTLVGPPPTGFADPPGKPQQAGKPQATGLPHVTGLPHQTGMPNQTGMPSPTGIAPATPKPATRAAPAADAGSQHIKATGARFRTSRVVALSWAGANLLAALATGWISDPDNGALDIVRLAAFIAFLAFVIAAVRLIAGAVSAPLTLDVGPDGLTLSDGQQNRRLPWYAIARVKVESHHSRPWLVVWLVSAARPPETLGRGTFTNHKGGLRVYPISHERYRKRRDRDVAELRSALAWYASNTYDPL</sequence>
<dbReference type="SUPFAM" id="SSF56112">
    <property type="entry name" value="Protein kinase-like (PK-like)"/>
    <property type="match status" value="1"/>
</dbReference>
<evidence type="ECO:0000313" key="9">
    <source>
        <dbReference type="EMBL" id="MFC6093511.1"/>
    </source>
</evidence>
<evidence type="ECO:0000256" key="1">
    <source>
        <dbReference type="ARBA" id="ARBA00022679"/>
    </source>
</evidence>
<feature type="compositionally biased region" description="Pro residues" evidence="6">
    <location>
        <begin position="306"/>
        <end position="317"/>
    </location>
</feature>
<name>A0ABW1PEB8_9PSEU</name>
<evidence type="ECO:0000256" key="5">
    <source>
        <dbReference type="PROSITE-ProRule" id="PRU10141"/>
    </source>
</evidence>
<dbReference type="Gene3D" id="1.10.510.10">
    <property type="entry name" value="Transferase(Phosphotransferase) domain 1"/>
    <property type="match status" value="1"/>
</dbReference>
<evidence type="ECO:0000256" key="2">
    <source>
        <dbReference type="ARBA" id="ARBA00022741"/>
    </source>
</evidence>
<dbReference type="Proteomes" id="UP001596220">
    <property type="component" value="Unassembled WGS sequence"/>
</dbReference>
<dbReference type="EMBL" id="JBHSQO010000044">
    <property type="protein sequence ID" value="MFC6093511.1"/>
    <property type="molecule type" value="Genomic_DNA"/>
</dbReference>
<dbReference type="PANTHER" id="PTHR43289">
    <property type="entry name" value="MITOGEN-ACTIVATED PROTEIN KINASE KINASE KINASE 20-RELATED"/>
    <property type="match status" value="1"/>
</dbReference>
<keyword evidence="1" id="KW-0808">Transferase</keyword>
<evidence type="ECO:0000259" key="8">
    <source>
        <dbReference type="PROSITE" id="PS50011"/>
    </source>
</evidence>
<dbReference type="InterPro" id="IPR008271">
    <property type="entry name" value="Ser/Thr_kinase_AS"/>
</dbReference>
<dbReference type="PROSITE" id="PS00108">
    <property type="entry name" value="PROTEIN_KINASE_ST"/>
    <property type="match status" value="1"/>
</dbReference>
<keyword evidence="10" id="KW-1185">Reference proteome</keyword>
<feature type="region of interest" description="Disordered" evidence="6">
    <location>
        <begin position="284"/>
        <end position="381"/>
    </location>
</feature>
<keyword evidence="3 9" id="KW-0418">Kinase</keyword>
<dbReference type="Pfam" id="PF00069">
    <property type="entry name" value="Pkinase"/>
    <property type="match status" value="1"/>
</dbReference>
<protein>
    <submittedName>
        <fullName evidence="9">Protein kinase</fullName>
    </submittedName>
</protein>
<dbReference type="InterPro" id="IPR017441">
    <property type="entry name" value="Protein_kinase_ATP_BS"/>
</dbReference>
<dbReference type="PANTHER" id="PTHR43289:SF34">
    <property type="entry name" value="SERINE_THREONINE-PROTEIN KINASE YBDM-RELATED"/>
    <property type="match status" value="1"/>
</dbReference>
<evidence type="ECO:0000313" key="10">
    <source>
        <dbReference type="Proteomes" id="UP001596220"/>
    </source>
</evidence>
<dbReference type="CDD" id="cd14014">
    <property type="entry name" value="STKc_PknB_like"/>
    <property type="match status" value="1"/>
</dbReference>
<dbReference type="InterPro" id="IPR011009">
    <property type="entry name" value="Kinase-like_dom_sf"/>
</dbReference>
<feature type="compositionally biased region" description="Low complexity" evidence="6">
    <location>
        <begin position="362"/>
        <end position="378"/>
    </location>
</feature>
<dbReference type="GO" id="GO:0016301">
    <property type="term" value="F:kinase activity"/>
    <property type="evidence" value="ECO:0007669"/>
    <property type="project" value="UniProtKB-KW"/>
</dbReference>
<comment type="caution">
    <text evidence="9">The sequence shown here is derived from an EMBL/GenBank/DDBJ whole genome shotgun (WGS) entry which is preliminary data.</text>
</comment>
<keyword evidence="2 5" id="KW-0547">Nucleotide-binding</keyword>
<evidence type="ECO:0000256" key="3">
    <source>
        <dbReference type="ARBA" id="ARBA00022777"/>
    </source>
</evidence>
<feature type="domain" description="Protein kinase" evidence="8">
    <location>
        <begin position="15"/>
        <end position="273"/>
    </location>
</feature>
<organism evidence="9 10">
    <name type="scientific">Saccharothrix lopnurensis</name>
    <dbReference type="NCBI Taxonomy" id="1670621"/>
    <lineage>
        <taxon>Bacteria</taxon>
        <taxon>Bacillati</taxon>
        <taxon>Actinomycetota</taxon>
        <taxon>Actinomycetes</taxon>
        <taxon>Pseudonocardiales</taxon>
        <taxon>Pseudonocardiaceae</taxon>
        <taxon>Saccharothrix</taxon>
    </lineage>
</organism>
<dbReference type="Gene3D" id="3.30.200.20">
    <property type="entry name" value="Phosphorylase Kinase, domain 1"/>
    <property type="match status" value="1"/>
</dbReference>
<evidence type="ECO:0000256" key="6">
    <source>
        <dbReference type="SAM" id="MobiDB-lite"/>
    </source>
</evidence>
<feature type="transmembrane region" description="Helical" evidence="7">
    <location>
        <begin position="395"/>
        <end position="415"/>
    </location>
</feature>
<evidence type="ECO:0000256" key="4">
    <source>
        <dbReference type="ARBA" id="ARBA00022840"/>
    </source>
</evidence>
<evidence type="ECO:0000256" key="7">
    <source>
        <dbReference type="SAM" id="Phobius"/>
    </source>
</evidence>
<dbReference type="PROSITE" id="PS50011">
    <property type="entry name" value="PROTEIN_KINASE_DOM"/>
    <property type="match status" value="1"/>
</dbReference>
<keyword evidence="7" id="KW-0812">Transmembrane</keyword>
<gene>
    <name evidence="9" type="ORF">ACFP3R_29930</name>
</gene>
<feature type="transmembrane region" description="Helical" evidence="7">
    <location>
        <begin position="427"/>
        <end position="445"/>
    </location>
</feature>
<dbReference type="InterPro" id="IPR000719">
    <property type="entry name" value="Prot_kinase_dom"/>
</dbReference>
<accession>A0ABW1PEB8</accession>
<dbReference type="RefSeq" id="WP_380640787.1">
    <property type="nucleotide sequence ID" value="NZ_JBHSQO010000044.1"/>
</dbReference>
<feature type="transmembrane region" description="Helical" evidence="7">
    <location>
        <begin position="12"/>
        <end position="32"/>
    </location>
</feature>
<dbReference type="PROSITE" id="PS00107">
    <property type="entry name" value="PROTEIN_KINASE_ATP"/>
    <property type="match status" value="1"/>
</dbReference>
<keyword evidence="7" id="KW-0472">Membrane</keyword>
<feature type="binding site" evidence="5">
    <location>
        <position position="43"/>
    </location>
    <ligand>
        <name>ATP</name>
        <dbReference type="ChEBI" id="CHEBI:30616"/>
    </ligand>
</feature>
<dbReference type="SMART" id="SM00220">
    <property type="entry name" value="S_TKc"/>
    <property type="match status" value="1"/>
</dbReference>
<keyword evidence="4 5" id="KW-0067">ATP-binding</keyword>